<gene>
    <name evidence="1" type="ORF">JI435_150540</name>
</gene>
<dbReference type="Gene3D" id="1.10.472.10">
    <property type="entry name" value="Cyclin-like"/>
    <property type="match status" value="1"/>
</dbReference>
<dbReference type="RefSeq" id="XP_001805217.1">
    <property type="nucleotide sequence ID" value="XM_001805165.1"/>
</dbReference>
<dbReference type="InterPro" id="IPR036915">
    <property type="entry name" value="Cyclin-like_sf"/>
</dbReference>
<evidence type="ECO:0000313" key="2">
    <source>
        <dbReference type="Proteomes" id="UP000663193"/>
    </source>
</evidence>
<dbReference type="Proteomes" id="UP000663193">
    <property type="component" value="Chromosome 10"/>
</dbReference>
<protein>
    <submittedName>
        <fullName evidence="1">Uncharacterized protein</fullName>
    </submittedName>
</protein>
<accession>A0A7U2I507</accession>
<dbReference type="VEuPathDB" id="FungiDB:JI435_150540"/>
<dbReference type="KEGG" id="pno:SNOG_15054"/>
<keyword evidence="2" id="KW-1185">Reference proteome</keyword>
<reference evidence="2" key="1">
    <citation type="journal article" date="2021" name="BMC Genomics">
        <title>Chromosome-level genome assembly and manually-curated proteome of model necrotroph Parastagonospora nodorum Sn15 reveals a genome-wide trove of candidate effector homologs, and redundancy of virulence-related functions within an accessory chromosome.</title>
        <authorList>
            <person name="Bertazzoni S."/>
            <person name="Jones D.A.B."/>
            <person name="Phan H.T."/>
            <person name="Tan K.-C."/>
            <person name="Hane J.K."/>
        </authorList>
    </citation>
    <scope>NUCLEOTIDE SEQUENCE [LARGE SCALE GENOMIC DNA]</scope>
    <source>
        <strain evidence="2">SN15 / ATCC MYA-4574 / FGSC 10173)</strain>
    </source>
</reference>
<dbReference type="AlphaFoldDB" id="A0A7U2I507"/>
<name>A0A7U2I507_PHANO</name>
<proteinExistence type="predicted"/>
<dbReference type="EMBL" id="CP069032">
    <property type="protein sequence ID" value="QRC99627.1"/>
    <property type="molecule type" value="Genomic_DNA"/>
</dbReference>
<evidence type="ECO:0000313" key="1">
    <source>
        <dbReference type="EMBL" id="QRC99627.1"/>
    </source>
</evidence>
<organism evidence="1 2">
    <name type="scientific">Phaeosphaeria nodorum (strain SN15 / ATCC MYA-4574 / FGSC 10173)</name>
    <name type="common">Glume blotch fungus</name>
    <name type="synonym">Parastagonospora nodorum</name>
    <dbReference type="NCBI Taxonomy" id="321614"/>
    <lineage>
        <taxon>Eukaryota</taxon>
        <taxon>Fungi</taxon>
        <taxon>Dikarya</taxon>
        <taxon>Ascomycota</taxon>
        <taxon>Pezizomycotina</taxon>
        <taxon>Dothideomycetes</taxon>
        <taxon>Pleosporomycetidae</taxon>
        <taxon>Pleosporales</taxon>
        <taxon>Pleosporineae</taxon>
        <taxon>Phaeosphaeriaceae</taxon>
        <taxon>Parastagonospora</taxon>
    </lineage>
</organism>
<dbReference type="SUPFAM" id="SSF47954">
    <property type="entry name" value="Cyclin-like"/>
    <property type="match status" value="1"/>
</dbReference>
<sequence length="182" mass="19976">MTSVSSMCIMSTALDLPCTATQFARLSTFILHTPRKALHALFDPKFPSTVESLNPSVPSPDLLTLHTCARLFSMMRVNSHMSSSTVPLTLALLLRYRLMPSRATLTCDDEYIVAASFLLAHKFQDDTGTPFDFVARSLGLGVPTLKGAEKELLEALEWGVWVGGDALREVEGVLGEVLKLYE</sequence>